<reference evidence="3 4" key="1">
    <citation type="journal article" date="2014" name="Nat. Genet.">
        <title>Genome and transcriptome of the porcine whipworm Trichuris suis.</title>
        <authorList>
            <person name="Jex A.R."/>
            <person name="Nejsum P."/>
            <person name="Schwarz E.M."/>
            <person name="Hu L."/>
            <person name="Young N.D."/>
            <person name="Hall R.S."/>
            <person name="Korhonen P.K."/>
            <person name="Liao S."/>
            <person name="Thamsborg S."/>
            <person name="Xia J."/>
            <person name="Xu P."/>
            <person name="Wang S."/>
            <person name="Scheerlinck J.P."/>
            <person name="Hofmann A."/>
            <person name="Sternberg P.W."/>
            <person name="Wang J."/>
            <person name="Gasser R.B."/>
        </authorList>
    </citation>
    <scope>NUCLEOTIDE SEQUENCE [LARGE SCALE GENOMIC DNA]</scope>
    <source>
        <strain evidence="3">DCEP-RM93F</strain>
        <strain evidence="2">DCEP-RM93M</strain>
    </source>
</reference>
<keyword evidence="4" id="KW-1185">Reference proteome</keyword>
<dbReference type="EMBL" id="KL363548">
    <property type="protein sequence ID" value="KFD45333.1"/>
    <property type="molecule type" value="Genomic_DNA"/>
</dbReference>
<dbReference type="Proteomes" id="UP000030764">
    <property type="component" value="Unassembled WGS sequence"/>
</dbReference>
<proteinExistence type="predicted"/>
<name>A0A085NHE7_9BILA</name>
<keyword evidence="1" id="KW-0472">Membrane</keyword>
<evidence type="ECO:0000313" key="2">
    <source>
        <dbReference type="EMBL" id="KFD45333.1"/>
    </source>
</evidence>
<gene>
    <name evidence="2" type="ORF">M513_13791</name>
    <name evidence="3" type="ORF">M514_13791</name>
</gene>
<evidence type="ECO:0000313" key="4">
    <source>
        <dbReference type="Proteomes" id="UP000030764"/>
    </source>
</evidence>
<dbReference type="Proteomes" id="UP000030758">
    <property type="component" value="Unassembled WGS sequence"/>
</dbReference>
<dbReference type="EMBL" id="KL367500">
    <property type="protein sequence ID" value="KFD68893.1"/>
    <property type="molecule type" value="Genomic_DNA"/>
</dbReference>
<protein>
    <submittedName>
        <fullName evidence="3">Uncharacterized protein</fullName>
    </submittedName>
</protein>
<keyword evidence="1" id="KW-1133">Transmembrane helix</keyword>
<feature type="transmembrane region" description="Helical" evidence="1">
    <location>
        <begin position="24"/>
        <end position="43"/>
    </location>
</feature>
<evidence type="ECO:0000256" key="1">
    <source>
        <dbReference type="SAM" id="Phobius"/>
    </source>
</evidence>
<feature type="non-terminal residue" evidence="3">
    <location>
        <position position="1"/>
    </location>
</feature>
<keyword evidence="1" id="KW-0812">Transmembrane</keyword>
<dbReference type="AlphaFoldDB" id="A0A085NHE7"/>
<accession>A0A085NHE7</accession>
<organism evidence="3">
    <name type="scientific">Trichuris suis</name>
    <name type="common">pig whipworm</name>
    <dbReference type="NCBI Taxonomy" id="68888"/>
    <lineage>
        <taxon>Eukaryota</taxon>
        <taxon>Metazoa</taxon>
        <taxon>Ecdysozoa</taxon>
        <taxon>Nematoda</taxon>
        <taxon>Enoplea</taxon>
        <taxon>Dorylaimia</taxon>
        <taxon>Trichinellida</taxon>
        <taxon>Trichuridae</taxon>
        <taxon>Trichuris</taxon>
    </lineage>
</organism>
<sequence length="94" mass="10864">LRVDLDNLCHQSETRRRSRYHPHATLYVLTLYVAKILCFLACLNEATTNCWKNKIHANSRSSGDDSVRLGFKHPRAIHVVDVLYEAIHADDSFR</sequence>
<evidence type="ECO:0000313" key="3">
    <source>
        <dbReference type="EMBL" id="KFD68893.1"/>
    </source>
</evidence>